<comment type="subcellular location">
    <subcellularLocation>
        <location evidence="1">Membrane</location>
        <topology evidence="1">Single-pass membrane protein</topology>
    </subcellularLocation>
</comment>
<reference evidence="7 8" key="1">
    <citation type="journal article" date="2009" name="Nature">
        <title>The Sorghum bicolor genome and the diversification of grasses.</title>
        <authorList>
            <person name="Paterson A.H."/>
            <person name="Bowers J.E."/>
            <person name="Bruggmann R."/>
            <person name="Dubchak I."/>
            <person name="Grimwood J."/>
            <person name="Gundlach H."/>
            <person name="Haberer G."/>
            <person name="Hellsten U."/>
            <person name="Mitros T."/>
            <person name="Poliakov A."/>
            <person name="Schmutz J."/>
            <person name="Spannagl M."/>
            <person name="Tang H."/>
            <person name="Wang X."/>
            <person name="Wicker T."/>
            <person name="Bharti A.K."/>
            <person name="Chapman J."/>
            <person name="Feltus F.A."/>
            <person name="Gowik U."/>
            <person name="Grigoriev I.V."/>
            <person name="Lyons E."/>
            <person name="Maher C.A."/>
            <person name="Martis M."/>
            <person name="Narechania A."/>
            <person name="Otillar R.P."/>
            <person name="Penning B.W."/>
            <person name="Salamov A.A."/>
            <person name="Wang Y."/>
            <person name="Zhang L."/>
            <person name="Carpita N.C."/>
            <person name="Freeling M."/>
            <person name="Gingle A.R."/>
            <person name="Hash C.T."/>
            <person name="Keller B."/>
            <person name="Klein P."/>
            <person name="Kresovich S."/>
            <person name="McCann M.C."/>
            <person name="Ming R."/>
            <person name="Peterson D.G."/>
            <person name="Mehboob-ur-Rahman"/>
            <person name="Ware D."/>
            <person name="Westhoff P."/>
            <person name="Mayer K.F."/>
            <person name="Messing J."/>
            <person name="Rokhsar D.S."/>
        </authorList>
    </citation>
    <scope>NUCLEOTIDE SEQUENCE [LARGE SCALE GENOMIC DNA]</scope>
    <source>
        <strain evidence="8">cv. BTx623</strain>
    </source>
</reference>
<dbReference type="Proteomes" id="UP000000768">
    <property type="component" value="Chromosome 3"/>
</dbReference>
<evidence type="ECO:0000313" key="7">
    <source>
        <dbReference type="EMBL" id="KXG33163.1"/>
    </source>
</evidence>
<dbReference type="InterPro" id="IPR025287">
    <property type="entry name" value="WAK_GUB"/>
</dbReference>
<feature type="domain" description="Wall-associated receptor kinase C-terminal" evidence="6">
    <location>
        <begin position="184"/>
        <end position="270"/>
    </location>
</feature>
<reference evidence="8" key="2">
    <citation type="journal article" date="2018" name="Plant J.">
        <title>The Sorghum bicolor reference genome: improved assembly, gene annotations, a transcriptome atlas, and signatures of genome organization.</title>
        <authorList>
            <person name="McCormick R.F."/>
            <person name="Truong S.K."/>
            <person name="Sreedasyam A."/>
            <person name="Jenkins J."/>
            <person name="Shu S."/>
            <person name="Sims D."/>
            <person name="Kennedy M."/>
            <person name="Amirebrahimi M."/>
            <person name="Weers B.D."/>
            <person name="McKinley B."/>
            <person name="Mattison A."/>
            <person name="Morishige D.T."/>
            <person name="Grimwood J."/>
            <person name="Schmutz J."/>
            <person name="Mullet J.E."/>
        </authorList>
    </citation>
    <scope>NUCLEOTIDE SEQUENCE [LARGE SCALE GENOMIC DNA]</scope>
    <source>
        <strain evidence="8">cv. BTx623</strain>
    </source>
</reference>
<keyword evidence="2 4" id="KW-0732">Signal</keyword>
<dbReference type="STRING" id="4558.A0A1B6Q5H5"/>
<evidence type="ECO:0000256" key="4">
    <source>
        <dbReference type="SAM" id="SignalP"/>
    </source>
</evidence>
<dbReference type="InParanoid" id="A0A1B6Q5H5"/>
<dbReference type="PANTHER" id="PTHR33138:SF77">
    <property type="entry name" value="WALL-ASSOCIATED RECEPTOR KINASE GALACTURONAN-BINDING DOMAIN-CONTAINING PROTEIN"/>
    <property type="match status" value="1"/>
</dbReference>
<keyword evidence="8" id="KW-1185">Reference proteome</keyword>
<dbReference type="GO" id="GO:0030247">
    <property type="term" value="F:polysaccharide binding"/>
    <property type="evidence" value="ECO:0007669"/>
    <property type="project" value="InterPro"/>
</dbReference>
<evidence type="ECO:0000259" key="5">
    <source>
        <dbReference type="Pfam" id="PF13947"/>
    </source>
</evidence>
<feature type="signal peptide" evidence="4">
    <location>
        <begin position="1"/>
        <end position="26"/>
    </location>
</feature>
<dbReference type="InterPro" id="IPR032872">
    <property type="entry name" value="WAK_assoc_C"/>
</dbReference>
<accession>A0A1B6Q5H5</accession>
<dbReference type="PANTHER" id="PTHR33138">
    <property type="entry name" value="OS01G0690200 PROTEIN"/>
    <property type="match status" value="1"/>
</dbReference>
<evidence type="ECO:0008006" key="9">
    <source>
        <dbReference type="Google" id="ProtNLM"/>
    </source>
</evidence>
<evidence type="ECO:0000256" key="3">
    <source>
        <dbReference type="ARBA" id="ARBA00023180"/>
    </source>
</evidence>
<dbReference type="AlphaFoldDB" id="A0A1B6Q5H5"/>
<dbReference type="Gramene" id="KXG33163">
    <property type="protein sequence ID" value="KXG33163"/>
    <property type="gene ID" value="SORBI_3003G262700"/>
</dbReference>
<dbReference type="EMBL" id="CM000762">
    <property type="protein sequence ID" value="KXG33163.1"/>
    <property type="molecule type" value="Genomic_DNA"/>
</dbReference>
<proteinExistence type="predicted"/>
<dbReference type="Pfam" id="PF14380">
    <property type="entry name" value="WAK_assoc"/>
    <property type="match status" value="1"/>
</dbReference>
<keyword evidence="3" id="KW-0325">Glycoprotein</keyword>
<feature type="domain" description="Wall-associated receptor kinase galacturonan-binding" evidence="5">
    <location>
        <begin position="40"/>
        <end position="113"/>
    </location>
</feature>
<dbReference type="OMA" id="FWVAASH"/>
<protein>
    <recommendedName>
        <fullName evidence="9">Wall-associated receptor kinase galacturonan-binding domain-containing protein</fullName>
    </recommendedName>
</protein>
<dbReference type="GO" id="GO:0016020">
    <property type="term" value="C:membrane"/>
    <property type="evidence" value="ECO:0007669"/>
    <property type="project" value="UniProtKB-SubCell"/>
</dbReference>
<sequence length="298" mass="33316">MALCSLRRHRLPLPFLLAILFAASHGDDYSPSICTLQPYACGKVNIRYPFYLSDETADVLGNNSSCGYPGLVIDCVDDKYPIMQLGSSSSNTGYYYNYNVTDIDYNNFTISLAYPDVLDDESCPWVDHNVTVSPTLWLNLSEYTVGYLLFFANCSTNTVPGQPNIDPIPCASSSDDGVDYYSFVIPSSEVLHQPLSQECKQVTQVPVLQNANLTINQQWSTNGYLTALEQGFQLEWNISRRSERCTQCERSNGRCAYSRDGEFVACLCTNGRVSDHECTKVSFQPYVCNRCSLLLTTL</sequence>
<dbReference type="Pfam" id="PF13947">
    <property type="entry name" value="GUB_WAK_bind"/>
    <property type="match status" value="1"/>
</dbReference>
<name>A0A1B6Q5H5_SORBI</name>
<evidence type="ECO:0000313" key="8">
    <source>
        <dbReference type="Proteomes" id="UP000000768"/>
    </source>
</evidence>
<organism evidence="7 8">
    <name type="scientific">Sorghum bicolor</name>
    <name type="common">Sorghum</name>
    <name type="synonym">Sorghum vulgare</name>
    <dbReference type="NCBI Taxonomy" id="4558"/>
    <lineage>
        <taxon>Eukaryota</taxon>
        <taxon>Viridiplantae</taxon>
        <taxon>Streptophyta</taxon>
        <taxon>Embryophyta</taxon>
        <taxon>Tracheophyta</taxon>
        <taxon>Spermatophyta</taxon>
        <taxon>Magnoliopsida</taxon>
        <taxon>Liliopsida</taxon>
        <taxon>Poales</taxon>
        <taxon>Poaceae</taxon>
        <taxon>PACMAD clade</taxon>
        <taxon>Panicoideae</taxon>
        <taxon>Andropogonodae</taxon>
        <taxon>Andropogoneae</taxon>
        <taxon>Sorghinae</taxon>
        <taxon>Sorghum</taxon>
    </lineage>
</organism>
<evidence type="ECO:0000256" key="2">
    <source>
        <dbReference type="ARBA" id="ARBA00022729"/>
    </source>
</evidence>
<feature type="chain" id="PRO_5008589441" description="Wall-associated receptor kinase galacturonan-binding domain-containing protein" evidence="4">
    <location>
        <begin position="27"/>
        <end position="298"/>
    </location>
</feature>
<evidence type="ECO:0000256" key="1">
    <source>
        <dbReference type="ARBA" id="ARBA00004167"/>
    </source>
</evidence>
<evidence type="ECO:0000259" key="6">
    <source>
        <dbReference type="Pfam" id="PF14380"/>
    </source>
</evidence>
<gene>
    <name evidence="7" type="ORF">SORBI_3003G262700</name>
</gene>